<sequence length="42" mass="4751">MIENFEYKLSRLPKKKGATQKELANKLGVNVQSVSNVEEDKS</sequence>
<dbReference type="CDD" id="cd00093">
    <property type="entry name" value="HTH_XRE"/>
    <property type="match status" value="1"/>
</dbReference>
<gene>
    <name evidence="2" type="ORF">EGM181_17475</name>
</gene>
<dbReference type="Proteomes" id="UP000516696">
    <property type="component" value="Chromosome"/>
</dbReference>
<dbReference type="RefSeq" id="WP_154731832.1">
    <property type="nucleotide sequence ID" value="NZ_CP050485.1"/>
</dbReference>
<dbReference type="Gene3D" id="1.10.260.40">
    <property type="entry name" value="lambda repressor-like DNA-binding domains"/>
    <property type="match status" value="1"/>
</dbReference>
<dbReference type="EMBL" id="CP050485">
    <property type="protein sequence ID" value="QOG28931.1"/>
    <property type="molecule type" value="Genomic_DNA"/>
</dbReference>
<organism evidence="2 3">
    <name type="scientific">Enterococcus gallinarum</name>
    <dbReference type="NCBI Taxonomy" id="1353"/>
    <lineage>
        <taxon>Bacteria</taxon>
        <taxon>Bacillati</taxon>
        <taxon>Bacillota</taxon>
        <taxon>Bacilli</taxon>
        <taxon>Lactobacillales</taxon>
        <taxon>Enterococcaceae</taxon>
        <taxon>Enterococcus</taxon>
    </lineage>
</organism>
<reference evidence="2 3" key="1">
    <citation type="submission" date="2020-03" db="EMBL/GenBank/DDBJ databases">
        <title>Characterization of ganglioside-mimicking enterococci.</title>
        <authorList>
            <person name="Patry R.T."/>
            <person name="Nothaft H."/>
            <person name="Bridger R."/>
            <person name="Shajahan A."/>
            <person name="Huynh S."/>
            <person name="Sanchez S."/>
            <person name="Azadi P."/>
            <person name="Cooper K."/>
            <person name="Miller W.G."/>
            <person name="Parker C.T."/>
            <person name="Wells L."/>
            <person name="Szymanski C.M."/>
        </authorList>
    </citation>
    <scope>NUCLEOTIDE SEQUENCE [LARGE SCALE GENOMIC DNA]</scope>
    <source>
        <strain evidence="2 3">EGM181</strain>
    </source>
</reference>
<dbReference type="PROSITE" id="PS50943">
    <property type="entry name" value="HTH_CROC1"/>
    <property type="match status" value="1"/>
</dbReference>
<evidence type="ECO:0000313" key="2">
    <source>
        <dbReference type="EMBL" id="QOG28931.1"/>
    </source>
</evidence>
<dbReference type="InterPro" id="IPR001387">
    <property type="entry name" value="Cro/C1-type_HTH"/>
</dbReference>
<dbReference type="SUPFAM" id="SSF47413">
    <property type="entry name" value="lambda repressor-like DNA-binding domains"/>
    <property type="match status" value="1"/>
</dbReference>
<evidence type="ECO:0000313" key="3">
    <source>
        <dbReference type="Proteomes" id="UP000516696"/>
    </source>
</evidence>
<dbReference type="GO" id="GO:0003677">
    <property type="term" value="F:DNA binding"/>
    <property type="evidence" value="ECO:0007669"/>
    <property type="project" value="InterPro"/>
</dbReference>
<dbReference type="AlphaFoldDB" id="A0AAE7MSR5"/>
<evidence type="ECO:0000259" key="1">
    <source>
        <dbReference type="PROSITE" id="PS50943"/>
    </source>
</evidence>
<dbReference type="InterPro" id="IPR010982">
    <property type="entry name" value="Lambda_DNA-bd_dom_sf"/>
</dbReference>
<accession>A0AAE7MSR5</accession>
<proteinExistence type="predicted"/>
<feature type="domain" description="HTH cro/C1-type" evidence="1">
    <location>
        <begin position="14"/>
        <end position="42"/>
    </location>
</feature>
<dbReference type="Pfam" id="PF01381">
    <property type="entry name" value="HTH_3"/>
    <property type="match status" value="1"/>
</dbReference>
<name>A0AAE7MSR5_ENTGA</name>
<protein>
    <submittedName>
        <fullName evidence="2">Helix-turn-helix transcriptional regulator</fullName>
    </submittedName>
</protein>